<name>A0A3P6QM63_CYLGO</name>
<evidence type="ECO:0000313" key="1">
    <source>
        <dbReference type="EMBL" id="VDK52186.1"/>
    </source>
</evidence>
<dbReference type="PANTHER" id="PTHR21523">
    <property type="match status" value="1"/>
</dbReference>
<dbReference type="PANTHER" id="PTHR21523:SF37">
    <property type="entry name" value="MLT-TEN (MLT-10) RELATED"/>
    <property type="match status" value="1"/>
</dbReference>
<dbReference type="EMBL" id="UYRV01005001">
    <property type="protein sequence ID" value="VDK52186.1"/>
    <property type="molecule type" value="Genomic_DNA"/>
</dbReference>
<gene>
    <name evidence="1" type="ORF">CGOC_LOCUS2271</name>
</gene>
<dbReference type="Pfam" id="PF04870">
    <property type="entry name" value="Moulting_cycle"/>
    <property type="match status" value="1"/>
</dbReference>
<proteinExistence type="predicted"/>
<accession>A0A3P6QM63</accession>
<dbReference type="AlphaFoldDB" id="A0A3P6QM63"/>
<reference evidence="1 2" key="1">
    <citation type="submission" date="2018-11" db="EMBL/GenBank/DDBJ databases">
        <authorList>
            <consortium name="Pathogen Informatics"/>
        </authorList>
    </citation>
    <scope>NUCLEOTIDE SEQUENCE [LARGE SCALE GENOMIC DNA]</scope>
</reference>
<sequence>MSPKKVLYISQVTLISPSLFALHKDGRGLEKQTSLAEAISLGEKDYWALLNFIIEASGVSEAVERMKKDRSKYNYVRKDSPFDLYEEQPLWFTKENVTEIYGKEETKKVELFEKLHRTYTDEQVQASTRSECALNSSDYQRQHGHSAFCVLNQKQLNLLYGRGSPFHDAETHQRLSTISNTNISALLDRTIREIAAETIKFEISRRKDITLSPSVFAPVVLSPSVSEPFILSPLLFDPVILSPTILGGFILSPWVFVPTILSPKVLCPTILSPYLLSPVILNPIVLGPTVLSPGVLSPTILSPLVLSPAVLSPAVLNPMILSPYVLNPFILNPSALSPVILSPFILSPAICSPPFFSATVLSPHALSPSVQSQGYDSVSILSPSWLS</sequence>
<protein>
    <submittedName>
        <fullName evidence="1">Uncharacterized protein</fullName>
    </submittedName>
</protein>
<keyword evidence="2" id="KW-1185">Reference proteome</keyword>
<evidence type="ECO:0000313" key="2">
    <source>
        <dbReference type="Proteomes" id="UP000271889"/>
    </source>
</evidence>
<dbReference type="OrthoDB" id="5917548at2759"/>
<dbReference type="InterPro" id="IPR006954">
    <property type="entry name" value="Mlt-10-like"/>
</dbReference>
<dbReference type="Proteomes" id="UP000271889">
    <property type="component" value="Unassembled WGS sequence"/>
</dbReference>
<organism evidence="1 2">
    <name type="scientific">Cylicostephanus goldi</name>
    <name type="common">Nematode worm</name>
    <dbReference type="NCBI Taxonomy" id="71465"/>
    <lineage>
        <taxon>Eukaryota</taxon>
        <taxon>Metazoa</taxon>
        <taxon>Ecdysozoa</taxon>
        <taxon>Nematoda</taxon>
        <taxon>Chromadorea</taxon>
        <taxon>Rhabditida</taxon>
        <taxon>Rhabditina</taxon>
        <taxon>Rhabditomorpha</taxon>
        <taxon>Strongyloidea</taxon>
        <taxon>Strongylidae</taxon>
        <taxon>Cylicostephanus</taxon>
    </lineage>
</organism>